<keyword evidence="3 5" id="KW-1133">Transmembrane helix</keyword>
<keyword evidence="2 5" id="KW-0812">Transmembrane</keyword>
<comment type="caution">
    <text evidence="6">The sequence shown here is derived from an EMBL/GenBank/DDBJ whole genome shotgun (WGS) entry which is preliminary data.</text>
</comment>
<comment type="subcellular location">
    <subcellularLocation>
        <location evidence="1">Membrane</location>
        <topology evidence="1">Multi-pass membrane protein</topology>
    </subcellularLocation>
</comment>
<reference evidence="6" key="1">
    <citation type="submission" date="2021-01" db="EMBL/GenBank/DDBJ databases">
        <authorList>
            <person name="Kaushik A."/>
        </authorList>
    </citation>
    <scope>NUCLEOTIDE SEQUENCE</scope>
    <source>
        <strain evidence="6">AG4-RS23</strain>
    </source>
</reference>
<feature type="transmembrane region" description="Helical" evidence="5">
    <location>
        <begin position="15"/>
        <end position="35"/>
    </location>
</feature>
<proteinExistence type="predicted"/>
<dbReference type="PANTHER" id="PTHR11785:SF353">
    <property type="entry name" value="METHIONINE TRANSPORTER (EUROFUNG)"/>
    <property type="match status" value="1"/>
</dbReference>
<dbReference type="Gene3D" id="1.20.1740.10">
    <property type="entry name" value="Amino acid/polyamine transporter I"/>
    <property type="match status" value="1"/>
</dbReference>
<gene>
    <name evidence="6" type="ORF">RDB_LOCUS80614</name>
</gene>
<feature type="transmembrane region" description="Helical" evidence="5">
    <location>
        <begin position="64"/>
        <end position="81"/>
    </location>
</feature>
<evidence type="ECO:0008006" key="8">
    <source>
        <dbReference type="Google" id="ProtNLM"/>
    </source>
</evidence>
<protein>
    <recommendedName>
        <fullName evidence="8">High-affinity methionine permease</fullName>
    </recommendedName>
</protein>
<dbReference type="GO" id="GO:0016020">
    <property type="term" value="C:membrane"/>
    <property type="evidence" value="ECO:0007669"/>
    <property type="project" value="UniProtKB-SubCell"/>
</dbReference>
<dbReference type="Pfam" id="PF13520">
    <property type="entry name" value="AA_permease_2"/>
    <property type="match status" value="1"/>
</dbReference>
<evidence type="ECO:0000256" key="4">
    <source>
        <dbReference type="ARBA" id="ARBA00023136"/>
    </source>
</evidence>
<keyword evidence="4 5" id="KW-0472">Membrane</keyword>
<evidence type="ECO:0000256" key="3">
    <source>
        <dbReference type="ARBA" id="ARBA00022989"/>
    </source>
</evidence>
<name>A0A8H3GWH7_9AGAM</name>
<dbReference type="InterPro" id="IPR002293">
    <property type="entry name" value="AA/rel_permease1"/>
</dbReference>
<feature type="transmembrane region" description="Helical" evidence="5">
    <location>
        <begin position="93"/>
        <end position="112"/>
    </location>
</feature>
<organism evidence="6 7">
    <name type="scientific">Rhizoctonia solani</name>
    <dbReference type="NCBI Taxonomy" id="456999"/>
    <lineage>
        <taxon>Eukaryota</taxon>
        <taxon>Fungi</taxon>
        <taxon>Dikarya</taxon>
        <taxon>Basidiomycota</taxon>
        <taxon>Agaricomycotina</taxon>
        <taxon>Agaricomycetes</taxon>
        <taxon>Cantharellales</taxon>
        <taxon>Ceratobasidiaceae</taxon>
        <taxon>Rhizoctonia</taxon>
    </lineage>
</organism>
<dbReference type="Proteomes" id="UP000663861">
    <property type="component" value="Unassembled WGS sequence"/>
</dbReference>
<sequence>MFLRKVYGDTAATKLFPILVGISAFGGIVSGTLHYGRMLREAGRQGVLPFATFWSRVGRFKTPYGPVLLKWVLAVFLILVAPAQDTVVFLIDLASYPALVFSLLIGCSVWILRRRREQLELPEHAYKAPNFAVLIYVLQSVALLIMPWVPPKDGSRGGDVDFFYAAYCIIAISLLLLCGLYYWVRIHALPQLLGYKLVEETVSLPGGVKTMVLKKVYKEQLGDQEEPLLQGEQEG</sequence>
<evidence type="ECO:0000313" key="6">
    <source>
        <dbReference type="EMBL" id="CAE6469823.1"/>
    </source>
</evidence>
<dbReference type="GO" id="GO:0015179">
    <property type="term" value="F:L-amino acid transmembrane transporter activity"/>
    <property type="evidence" value="ECO:0007669"/>
    <property type="project" value="TreeGrafter"/>
</dbReference>
<dbReference type="EMBL" id="CAJMWY010001536">
    <property type="protein sequence ID" value="CAE6469823.1"/>
    <property type="molecule type" value="Genomic_DNA"/>
</dbReference>
<accession>A0A8H3GWH7</accession>
<evidence type="ECO:0000313" key="7">
    <source>
        <dbReference type="Proteomes" id="UP000663861"/>
    </source>
</evidence>
<dbReference type="AlphaFoldDB" id="A0A8H3GWH7"/>
<evidence type="ECO:0000256" key="5">
    <source>
        <dbReference type="SAM" id="Phobius"/>
    </source>
</evidence>
<evidence type="ECO:0000256" key="1">
    <source>
        <dbReference type="ARBA" id="ARBA00004141"/>
    </source>
</evidence>
<dbReference type="PANTHER" id="PTHR11785">
    <property type="entry name" value="AMINO ACID TRANSPORTER"/>
    <property type="match status" value="1"/>
</dbReference>
<evidence type="ECO:0000256" key="2">
    <source>
        <dbReference type="ARBA" id="ARBA00022692"/>
    </source>
</evidence>
<dbReference type="InterPro" id="IPR050598">
    <property type="entry name" value="AminoAcid_Transporter"/>
</dbReference>
<feature type="transmembrane region" description="Helical" evidence="5">
    <location>
        <begin position="162"/>
        <end position="184"/>
    </location>
</feature>
<feature type="transmembrane region" description="Helical" evidence="5">
    <location>
        <begin position="133"/>
        <end position="150"/>
    </location>
</feature>